<dbReference type="AlphaFoldDB" id="A0A919IMT2"/>
<evidence type="ECO:0000256" key="3">
    <source>
        <dbReference type="ARBA" id="ARBA00012438"/>
    </source>
</evidence>
<evidence type="ECO:0000256" key="6">
    <source>
        <dbReference type="ARBA" id="ARBA00022692"/>
    </source>
</evidence>
<dbReference type="InterPro" id="IPR050428">
    <property type="entry name" value="TCS_sensor_his_kinase"/>
</dbReference>
<keyword evidence="9" id="KW-0902">Two-component regulatory system</keyword>
<comment type="caution">
    <text evidence="14">The sequence shown here is derived from an EMBL/GenBank/DDBJ whole genome shotgun (WGS) entry which is preliminary data.</text>
</comment>
<evidence type="ECO:0000256" key="5">
    <source>
        <dbReference type="ARBA" id="ARBA00022679"/>
    </source>
</evidence>
<dbReference type="PROSITE" id="PS50885">
    <property type="entry name" value="HAMP"/>
    <property type="match status" value="1"/>
</dbReference>
<keyword evidence="8 11" id="KW-1133">Transmembrane helix</keyword>
<dbReference type="InterPro" id="IPR005467">
    <property type="entry name" value="His_kinase_dom"/>
</dbReference>
<keyword evidence="5" id="KW-0808">Transferase</keyword>
<evidence type="ECO:0000256" key="2">
    <source>
        <dbReference type="ARBA" id="ARBA00004236"/>
    </source>
</evidence>
<keyword evidence="7" id="KW-0418">Kinase</keyword>
<dbReference type="CDD" id="cd00082">
    <property type="entry name" value="HisKA"/>
    <property type="match status" value="1"/>
</dbReference>
<dbReference type="Proteomes" id="UP000619479">
    <property type="component" value="Unassembled WGS sequence"/>
</dbReference>
<dbReference type="SMART" id="SM00387">
    <property type="entry name" value="HATPase_c"/>
    <property type="match status" value="1"/>
</dbReference>
<comment type="subcellular location">
    <subcellularLocation>
        <location evidence="2">Cell membrane</location>
    </subcellularLocation>
</comment>
<dbReference type="InterPro" id="IPR036890">
    <property type="entry name" value="HATPase_C_sf"/>
</dbReference>
<dbReference type="Pfam" id="PF00512">
    <property type="entry name" value="HisKA"/>
    <property type="match status" value="1"/>
</dbReference>
<dbReference type="Gene3D" id="1.10.287.130">
    <property type="match status" value="1"/>
</dbReference>
<reference evidence="14" key="1">
    <citation type="submission" date="2021-01" db="EMBL/GenBank/DDBJ databases">
        <title>Whole genome shotgun sequence of Actinoplanes cyaneus NBRC 14990.</title>
        <authorList>
            <person name="Komaki H."/>
            <person name="Tamura T."/>
        </authorList>
    </citation>
    <scope>NUCLEOTIDE SEQUENCE</scope>
    <source>
        <strain evidence="14">NBRC 14990</strain>
    </source>
</reference>
<evidence type="ECO:0000256" key="11">
    <source>
        <dbReference type="SAM" id="Phobius"/>
    </source>
</evidence>
<organism evidence="14 15">
    <name type="scientific">Actinoplanes cyaneus</name>
    <dbReference type="NCBI Taxonomy" id="52696"/>
    <lineage>
        <taxon>Bacteria</taxon>
        <taxon>Bacillati</taxon>
        <taxon>Actinomycetota</taxon>
        <taxon>Actinomycetes</taxon>
        <taxon>Micromonosporales</taxon>
        <taxon>Micromonosporaceae</taxon>
        <taxon>Actinoplanes</taxon>
    </lineage>
</organism>
<evidence type="ECO:0000259" key="12">
    <source>
        <dbReference type="PROSITE" id="PS50109"/>
    </source>
</evidence>
<dbReference type="SMART" id="SM00388">
    <property type="entry name" value="HisKA"/>
    <property type="match status" value="1"/>
</dbReference>
<dbReference type="CDD" id="cd06225">
    <property type="entry name" value="HAMP"/>
    <property type="match status" value="1"/>
</dbReference>
<dbReference type="SUPFAM" id="SSF158472">
    <property type="entry name" value="HAMP domain-like"/>
    <property type="match status" value="1"/>
</dbReference>
<sequence>MGLRARLVAVVFATVTFVFVAMYVYGRIRWEEPYYDPCFHDINGLPCRISRKIPIYNLKEYGFVLAAATLLVPLVVWWVLAPVRRVLPVVTRLGPQNLGQRIRPGRGRDEIKKLGRALDTMMDAIAAGYEGQRSFAANASHELRTPLALQRTLIEVGLAEPLTPEQSTLLASQLLETNARNERLIEGLLVLSQADQGLASRTPQSLDQITTGVAEAHARLAADADVKISVEAGPYEVVGDGVLLERLVRNLVHNAVKYNRPGGTVKVSVGTSGVALTVENTGPVIPPPDVGRLFEPFTRLATGRIDHSGGSGLGLTIARSIVRAHGGRIAAVSLPDGGLSVTVDLPTSSDAVKAGRGPG</sequence>
<keyword evidence="15" id="KW-1185">Reference proteome</keyword>
<dbReference type="InterPro" id="IPR004358">
    <property type="entry name" value="Sig_transdc_His_kin-like_C"/>
</dbReference>
<dbReference type="InterPro" id="IPR003661">
    <property type="entry name" value="HisK_dim/P_dom"/>
</dbReference>
<dbReference type="Gene3D" id="6.10.340.10">
    <property type="match status" value="1"/>
</dbReference>
<evidence type="ECO:0000256" key="4">
    <source>
        <dbReference type="ARBA" id="ARBA00022553"/>
    </source>
</evidence>
<name>A0A919IMT2_9ACTN</name>
<evidence type="ECO:0000256" key="8">
    <source>
        <dbReference type="ARBA" id="ARBA00022989"/>
    </source>
</evidence>
<dbReference type="EMBL" id="BOMH01000052">
    <property type="protein sequence ID" value="GID68804.1"/>
    <property type="molecule type" value="Genomic_DNA"/>
</dbReference>
<dbReference type="Pfam" id="PF02518">
    <property type="entry name" value="HATPase_c"/>
    <property type="match status" value="1"/>
</dbReference>
<protein>
    <recommendedName>
        <fullName evidence="3">histidine kinase</fullName>
        <ecNumber evidence="3">2.7.13.3</ecNumber>
    </recommendedName>
</protein>
<dbReference type="PANTHER" id="PTHR45436:SF5">
    <property type="entry name" value="SENSOR HISTIDINE KINASE TRCS"/>
    <property type="match status" value="1"/>
</dbReference>
<dbReference type="SUPFAM" id="SSF55874">
    <property type="entry name" value="ATPase domain of HSP90 chaperone/DNA topoisomerase II/histidine kinase"/>
    <property type="match status" value="1"/>
</dbReference>
<evidence type="ECO:0000313" key="15">
    <source>
        <dbReference type="Proteomes" id="UP000619479"/>
    </source>
</evidence>
<dbReference type="Gene3D" id="3.30.565.10">
    <property type="entry name" value="Histidine kinase-like ATPase, C-terminal domain"/>
    <property type="match status" value="1"/>
</dbReference>
<evidence type="ECO:0000313" key="14">
    <source>
        <dbReference type="EMBL" id="GID68804.1"/>
    </source>
</evidence>
<evidence type="ECO:0000256" key="7">
    <source>
        <dbReference type="ARBA" id="ARBA00022777"/>
    </source>
</evidence>
<dbReference type="CDD" id="cd00075">
    <property type="entry name" value="HATPase"/>
    <property type="match status" value="1"/>
</dbReference>
<dbReference type="SUPFAM" id="SSF47384">
    <property type="entry name" value="Homodimeric domain of signal transducing histidine kinase"/>
    <property type="match status" value="1"/>
</dbReference>
<dbReference type="SMART" id="SM00304">
    <property type="entry name" value="HAMP"/>
    <property type="match status" value="1"/>
</dbReference>
<keyword evidence="10 11" id="KW-0472">Membrane</keyword>
<proteinExistence type="predicted"/>
<feature type="domain" description="Histidine kinase" evidence="12">
    <location>
        <begin position="138"/>
        <end position="349"/>
    </location>
</feature>
<dbReference type="Pfam" id="PF00672">
    <property type="entry name" value="HAMP"/>
    <property type="match status" value="1"/>
</dbReference>
<evidence type="ECO:0000256" key="1">
    <source>
        <dbReference type="ARBA" id="ARBA00000085"/>
    </source>
</evidence>
<keyword evidence="4" id="KW-0597">Phosphoprotein</keyword>
<evidence type="ECO:0000256" key="10">
    <source>
        <dbReference type="ARBA" id="ARBA00023136"/>
    </source>
</evidence>
<dbReference type="EC" id="2.7.13.3" evidence="3"/>
<keyword evidence="6 11" id="KW-0812">Transmembrane</keyword>
<dbReference type="InterPro" id="IPR003660">
    <property type="entry name" value="HAMP_dom"/>
</dbReference>
<dbReference type="InterPro" id="IPR036097">
    <property type="entry name" value="HisK_dim/P_sf"/>
</dbReference>
<dbReference type="RefSeq" id="WP_203749516.1">
    <property type="nucleotide sequence ID" value="NZ_BAAAUC010000006.1"/>
</dbReference>
<feature type="domain" description="HAMP" evidence="13">
    <location>
        <begin position="77"/>
        <end position="130"/>
    </location>
</feature>
<evidence type="ECO:0000259" key="13">
    <source>
        <dbReference type="PROSITE" id="PS50885"/>
    </source>
</evidence>
<dbReference type="InterPro" id="IPR003594">
    <property type="entry name" value="HATPase_dom"/>
</dbReference>
<accession>A0A919IMT2</accession>
<dbReference type="GO" id="GO:0005886">
    <property type="term" value="C:plasma membrane"/>
    <property type="evidence" value="ECO:0007669"/>
    <property type="project" value="UniProtKB-SubCell"/>
</dbReference>
<dbReference type="PROSITE" id="PS50109">
    <property type="entry name" value="HIS_KIN"/>
    <property type="match status" value="1"/>
</dbReference>
<dbReference type="PRINTS" id="PR00344">
    <property type="entry name" value="BCTRLSENSOR"/>
</dbReference>
<comment type="catalytic activity">
    <reaction evidence="1">
        <text>ATP + protein L-histidine = ADP + protein N-phospho-L-histidine.</text>
        <dbReference type="EC" id="2.7.13.3"/>
    </reaction>
</comment>
<feature type="transmembrane region" description="Helical" evidence="11">
    <location>
        <begin position="61"/>
        <end position="80"/>
    </location>
</feature>
<gene>
    <name evidence="14" type="ORF">Acy02nite_66850</name>
</gene>
<evidence type="ECO:0000256" key="9">
    <source>
        <dbReference type="ARBA" id="ARBA00023012"/>
    </source>
</evidence>
<dbReference type="GO" id="GO:0000155">
    <property type="term" value="F:phosphorelay sensor kinase activity"/>
    <property type="evidence" value="ECO:0007669"/>
    <property type="project" value="InterPro"/>
</dbReference>
<dbReference type="PANTHER" id="PTHR45436">
    <property type="entry name" value="SENSOR HISTIDINE KINASE YKOH"/>
    <property type="match status" value="1"/>
</dbReference>
<feature type="transmembrane region" description="Helical" evidence="11">
    <location>
        <begin position="6"/>
        <end position="25"/>
    </location>
</feature>